<dbReference type="Proteomes" id="UP000053259">
    <property type="component" value="Unassembled WGS sequence"/>
</dbReference>
<dbReference type="STRING" id="253628.A0A0D2AC59"/>
<name>A0A0D2AC59_9PEZI</name>
<dbReference type="GeneID" id="27312678"/>
<organism evidence="1 2">
    <name type="scientific">Verruconis gallopava</name>
    <dbReference type="NCBI Taxonomy" id="253628"/>
    <lineage>
        <taxon>Eukaryota</taxon>
        <taxon>Fungi</taxon>
        <taxon>Dikarya</taxon>
        <taxon>Ascomycota</taxon>
        <taxon>Pezizomycotina</taxon>
        <taxon>Dothideomycetes</taxon>
        <taxon>Pleosporomycetidae</taxon>
        <taxon>Venturiales</taxon>
        <taxon>Sympoventuriaceae</taxon>
        <taxon>Verruconis</taxon>
    </lineage>
</organism>
<sequence length="303" mass="33089">MASTVAENPDLQAAYGKIEAITAYRETYYGLAGGDELLPTWLRRCHSQCPKLSMSALLTYLTTKANDSSFYGSEGKFRAGRWVSENSPSRAGSEESREGRAAIGITAHASLPAAFNQEFVAFVVALVKATKIIEIDKEIDRMESMPQAAEDGIDILSRSTPMTDFLTPTSSAPLSRINTSDTLDILASTPPDLSQRNRMLSDLTALGSSSKNRLNRLTKGLRDDKDTLRSFIQDMHQNMRNGVKKAVLGSLVNDRWIAKLMGKIGPNLETAHGDIGYSSEIPVSLERYRPGPGSDCLLSKLLP</sequence>
<evidence type="ECO:0000313" key="1">
    <source>
        <dbReference type="EMBL" id="KIW04438.1"/>
    </source>
</evidence>
<accession>A0A0D2AC59</accession>
<dbReference type="EMBL" id="KN847541">
    <property type="protein sequence ID" value="KIW04438.1"/>
    <property type="molecule type" value="Genomic_DNA"/>
</dbReference>
<dbReference type="OrthoDB" id="5372451at2759"/>
<dbReference type="HOGENOM" id="CLU_918895_0_0_1"/>
<keyword evidence="2" id="KW-1185">Reference proteome</keyword>
<evidence type="ECO:0000313" key="2">
    <source>
        <dbReference type="Proteomes" id="UP000053259"/>
    </source>
</evidence>
<dbReference type="VEuPathDB" id="FungiDB:PV09_04705"/>
<gene>
    <name evidence="1" type="ORF">PV09_04705</name>
</gene>
<dbReference type="AlphaFoldDB" id="A0A0D2AC59"/>
<dbReference type="InParanoid" id="A0A0D2AC59"/>
<proteinExistence type="predicted"/>
<dbReference type="RefSeq" id="XP_016214307.1">
    <property type="nucleotide sequence ID" value="XM_016358105.1"/>
</dbReference>
<reference evidence="1 2" key="1">
    <citation type="submission" date="2015-01" db="EMBL/GenBank/DDBJ databases">
        <title>The Genome Sequence of Ochroconis gallopava CBS43764.</title>
        <authorList>
            <consortium name="The Broad Institute Genomics Platform"/>
            <person name="Cuomo C."/>
            <person name="de Hoog S."/>
            <person name="Gorbushina A."/>
            <person name="Stielow B."/>
            <person name="Teixiera M."/>
            <person name="Abouelleil A."/>
            <person name="Chapman S.B."/>
            <person name="Priest M."/>
            <person name="Young S.K."/>
            <person name="Wortman J."/>
            <person name="Nusbaum C."/>
            <person name="Birren B."/>
        </authorList>
    </citation>
    <scope>NUCLEOTIDE SEQUENCE [LARGE SCALE GENOMIC DNA]</scope>
    <source>
        <strain evidence="1 2">CBS 43764</strain>
    </source>
</reference>
<protein>
    <submittedName>
        <fullName evidence="1">Uncharacterized protein</fullName>
    </submittedName>
</protein>